<sequence>MIAPADRKNSRTRDWQRTGDSLDRELPGFSLKIVTPENVRLSYTPAGPGSRAAAYFIDMVVRLMATSAIAVPIMCAGVLLPGTAIGVFMLIMFANTFFYFVLLEYYWNGRSIGKRVFGLRVIHERGYPVTFWTSVTRNLLRIVDSLGFYGIGLISMTLSPDFRRIGDWVGRTIVIKDRPAKLPTQPVILDKIESLSRGEINSFVPSQSVLSLIDRFLARRHVLSVRRGHQMARPLAMALAERLNFSGDVDVVAKYPMAFLARVHATFLRRNEVERQAGVAAIDGQDSFASARAIGRGVS</sequence>
<dbReference type="InterPro" id="IPR010432">
    <property type="entry name" value="RDD"/>
</dbReference>
<dbReference type="GO" id="GO:0016020">
    <property type="term" value="C:membrane"/>
    <property type="evidence" value="ECO:0007669"/>
    <property type="project" value="UniProtKB-SubCell"/>
</dbReference>
<dbReference type="EMBL" id="CP036268">
    <property type="protein sequence ID" value="QDT36306.1"/>
    <property type="molecule type" value="Genomic_DNA"/>
</dbReference>
<keyword evidence="3 6" id="KW-1133">Transmembrane helix</keyword>
<evidence type="ECO:0000256" key="1">
    <source>
        <dbReference type="ARBA" id="ARBA00004141"/>
    </source>
</evidence>
<evidence type="ECO:0000259" key="7">
    <source>
        <dbReference type="Pfam" id="PF06271"/>
    </source>
</evidence>
<dbReference type="AlphaFoldDB" id="A0A517QXB5"/>
<dbReference type="RefSeq" id="WP_145362517.1">
    <property type="nucleotide sequence ID" value="NZ_CP036268.1"/>
</dbReference>
<feature type="transmembrane region" description="Helical" evidence="6">
    <location>
        <begin position="85"/>
        <end position="107"/>
    </location>
</feature>
<dbReference type="Pfam" id="PF06271">
    <property type="entry name" value="RDD"/>
    <property type="match status" value="1"/>
</dbReference>
<evidence type="ECO:0000313" key="9">
    <source>
        <dbReference type="Proteomes" id="UP000317318"/>
    </source>
</evidence>
<keyword evidence="4 6" id="KW-0472">Membrane</keyword>
<dbReference type="OrthoDB" id="9787732at2"/>
<organism evidence="8 9">
    <name type="scientific">Stratiformator vulcanicus</name>
    <dbReference type="NCBI Taxonomy" id="2527980"/>
    <lineage>
        <taxon>Bacteria</taxon>
        <taxon>Pseudomonadati</taxon>
        <taxon>Planctomycetota</taxon>
        <taxon>Planctomycetia</taxon>
        <taxon>Planctomycetales</taxon>
        <taxon>Planctomycetaceae</taxon>
        <taxon>Stratiformator</taxon>
    </lineage>
</organism>
<keyword evidence="9" id="KW-1185">Reference proteome</keyword>
<evidence type="ECO:0000313" key="8">
    <source>
        <dbReference type="EMBL" id="QDT36306.1"/>
    </source>
</evidence>
<evidence type="ECO:0000256" key="4">
    <source>
        <dbReference type="ARBA" id="ARBA00023136"/>
    </source>
</evidence>
<protein>
    <submittedName>
        <fullName evidence="8">RDD family protein</fullName>
    </submittedName>
</protein>
<gene>
    <name evidence="8" type="ORF">Pan189_06620</name>
</gene>
<feature type="region of interest" description="Disordered" evidence="5">
    <location>
        <begin position="1"/>
        <end position="21"/>
    </location>
</feature>
<dbReference type="KEGG" id="svp:Pan189_06620"/>
<accession>A0A517QXB5</accession>
<dbReference type="PANTHER" id="PTHR38480">
    <property type="entry name" value="SLR0254 PROTEIN"/>
    <property type="match status" value="1"/>
</dbReference>
<comment type="subcellular location">
    <subcellularLocation>
        <location evidence="1">Membrane</location>
        <topology evidence="1">Multi-pass membrane protein</topology>
    </subcellularLocation>
</comment>
<name>A0A517QXB5_9PLAN</name>
<dbReference type="Proteomes" id="UP000317318">
    <property type="component" value="Chromosome"/>
</dbReference>
<evidence type="ECO:0000256" key="6">
    <source>
        <dbReference type="SAM" id="Phobius"/>
    </source>
</evidence>
<feature type="transmembrane region" description="Helical" evidence="6">
    <location>
        <begin position="60"/>
        <end position="79"/>
    </location>
</feature>
<proteinExistence type="predicted"/>
<evidence type="ECO:0000256" key="2">
    <source>
        <dbReference type="ARBA" id="ARBA00022692"/>
    </source>
</evidence>
<evidence type="ECO:0000256" key="5">
    <source>
        <dbReference type="SAM" id="MobiDB-lite"/>
    </source>
</evidence>
<dbReference type="PANTHER" id="PTHR38480:SF1">
    <property type="entry name" value="SLR0254 PROTEIN"/>
    <property type="match status" value="1"/>
</dbReference>
<keyword evidence="2 6" id="KW-0812">Transmembrane</keyword>
<evidence type="ECO:0000256" key="3">
    <source>
        <dbReference type="ARBA" id="ARBA00022989"/>
    </source>
</evidence>
<feature type="domain" description="RDD" evidence="7">
    <location>
        <begin position="46"/>
        <end position="170"/>
    </location>
</feature>
<reference evidence="8 9" key="1">
    <citation type="submission" date="2019-02" db="EMBL/GenBank/DDBJ databases">
        <title>Deep-cultivation of Planctomycetes and their phenomic and genomic characterization uncovers novel biology.</title>
        <authorList>
            <person name="Wiegand S."/>
            <person name="Jogler M."/>
            <person name="Boedeker C."/>
            <person name="Pinto D."/>
            <person name="Vollmers J."/>
            <person name="Rivas-Marin E."/>
            <person name="Kohn T."/>
            <person name="Peeters S.H."/>
            <person name="Heuer A."/>
            <person name="Rast P."/>
            <person name="Oberbeckmann S."/>
            <person name="Bunk B."/>
            <person name="Jeske O."/>
            <person name="Meyerdierks A."/>
            <person name="Storesund J.E."/>
            <person name="Kallscheuer N."/>
            <person name="Luecker S."/>
            <person name="Lage O.M."/>
            <person name="Pohl T."/>
            <person name="Merkel B.J."/>
            <person name="Hornburger P."/>
            <person name="Mueller R.-W."/>
            <person name="Bruemmer F."/>
            <person name="Labrenz M."/>
            <person name="Spormann A.M."/>
            <person name="Op den Camp H."/>
            <person name="Overmann J."/>
            <person name="Amann R."/>
            <person name="Jetten M.S.M."/>
            <person name="Mascher T."/>
            <person name="Medema M.H."/>
            <person name="Devos D.P."/>
            <person name="Kaster A.-K."/>
            <person name="Ovreas L."/>
            <person name="Rohde M."/>
            <person name="Galperin M.Y."/>
            <person name="Jogler C."/>
        </authorList>
    </citation>
    <scope>NUCLEOTIDE SEQUENCE [LARGE SCALE GENOMIC DNA]</scope>
    <source>
        <strain evidence="8 9">Pan189</strain>
    </source>
</reference>